<gene>
    <name evidence="2" type="ORF">Taro_041117</name>
</gene>
<accession>A0A843WDI6</accession>
<dbReference type="EMBL" id="NMUH01004076">
    <property type="protein sequence ID" value="MQM08262.1"/>
    <property type="molecule type" value="Genomic_DNA"/>
</dbReference>
<feature type="region of interest" description="Disordered" evidence="1">
    <location>
        <begin position="205"/>
        <end position="229"/>
    </location>
</feature>
<comment type="caution">
    <text evidence="2">The sequence shown here is derived from an EMBL/GenBank/DDBJ whole genome shotgun (WGS) entry which is preliminary data.</text>
</comment>
<feature type="non-terminal residue" evidence="2">
    <location>
        <position position="297"/>
    </location>
</feature>
<evidence type="ECO:0000313" key="2">
    <source>
        <dbReference type="EMBL" id="MQM08262.1"/>
    </source>
</evidence>
<evidence type="ECO:0000313" key="3">
    <source>
        <dbReference type="Proteomes" id="UP000652761"/>
    </source>
</evidence>
<feature type="region of interest" description="Disordered" evidence="1">
    <location>
        <begin position="90"/>
        <end position="140"/>
    </location>
</feature>
<keyword evidence="3" id="KW-1185">Reference proteome</keyword>
<organism evidence="2 3">
    <name type="scientific">Colocasia esculenta</name>
    <name type="common">Wild taro</name>
    <name type="synonym">Arum esculentum</name>
    <dbReference type="NCBI Taxonomy" id="4460"/>
    <lineage>
        <taxon>Eukaryota</taxon>
        <taxon>Viridiplantae</taxon>
        <taxon>Streptophyta</taxon>
        <taxon>Embryophyta</taxon>
        <taxon>Tracheophyta</taxon>
        <taxon>Spermatophyta</taxon>
        <taxon>Magnoliopsida</taxon>
        <taxon>Liliopsida</taxon>
        <taxon>Araceae</taxon>
        <taxon>Aroideae</taxon>
        <taxon>Colocasieae</taxon>
        <taxon>Colocasia</taxon>
    </lineage>
</organism>
<name>A0A843WDI6_COLES</name>
<dbReference type="Proteomes" id="UP000652761">
    <property type="component" value="Unassembled WGS sequence"/>
</dbReference>
<evidence type="ECO:0000256" key="1">
    <source>
        <dbReference type="SAM" id="MobiDB-lite"/>
    </source>
</evidence>
<protein>
    <submittedName>
        <fullName evidence="2">Uncharacterized protein</fullName>
    </submittedName>
</protein>
<reference evidence="2" key="1">
    <citation type="submission" date="2017-07" db="EMBL/GenBank/DDBJ databases">
        <title>Taro Niue Genome Assembly and Annotation.</title>
        <authorList>
            <person name="Atibalentja N."/>
            <person name="Keating K."/>
            <person name="Fields C.J."/>
        </authorList>
    </citation>
    <scope>NUCLEOTIDE SEQUENCE</scope>
    <source>
        <strain evidence="2">Niue_2</strain>
        <tissue evidence="2">Leaf</tissue>
    </source>
</reference>
<feature type="compositionally biased region" description="Acidic residues" evidence="1">
    <location>
        <begin position="220"/>
        <end position="229"/>
    </location>
</feature>
<dbReference type="AlphaFoldDB" id="A0A843WDI6"/>
<sequence>NLVTCPNCLKSNSEFKKYLDKPFPYKRQLDILCGKTTVWGSHFMDSTQEVDVEARQSFGDDDSVGRKQFNAMGLESSQFYSIDGDNFNPFDFPSSSQPNPPSRPVGEKTPTNIHPVEDEASSPARRWNDHASTCSRKRKSKKSFDPTILSQYCMMNNEHINMVRALFPRPSVDVDALVREILCEENGIFLAMDEAIADEIFESNEEHSVPRPMHTRGREDEDDEIEEDPNLSVSASDMAAGGALRDAIATQLWMANEEEVAKLARNFRRFFKKRSKYAELPMDSKGKNKQEDSSRKL</sequence>
<proteinExistence type="predicted"/>